<protein>
    <submittedName>
        <fullName evidence="5">Transcriptional regulator, TetR family</fullName>
    </submittedName>
</protein>
<dbReference type="AlphaFoldDB" id="A0A0P0RNM9"/>
<dbReference type="Gene3D" id="1.10.357.10">
    <property type="entry name" value="Tetracycline Repressor, domain 2"/>
    <property type="match status" value="1"/>
</dbReference>
<dbReference type="GO" id="GO:0000976">
    <property type="term" value="F:transcription cis-regulatory region binding"/>
    <property type="evidence" value="ECO:0007669"/>
    <property type="project" value="TreeGrafter"/>
</dbReference>
<reference evidence="5 6" key="1">
    <citation type="journal article" date="2014" name="Genome Announc.">
        <title>Draft Genome Sequence of the Haloacid-Degrading Burkholderia caribensis Strain MBA4.</title>
        <authorList>
            <person name="Pan Y."/>
            <person name="Kong K.F."/>
            <person name="Tsang J.S."/>
        </authorList>
    </citation>
    <scope>NUCLEOTIDE SEQUENCE [LARGE SCALE GENOMIC DNA]</scope>
    <source>
        <strain evidence="5 6">MBA4</strain>
        <plasmid evidence="6">Plasmid</plasmid>
    </source>
</reference>
<dbReference type="SUPFAM" id="SSF46689">
    <property type="entry name" value="Homeodomain-like"/>
    <property type="match status" value="1"/>
</dbReference>
<organism evidence="5 6">
    <name type="scientific">Paraburkholderia caribensis MBA4</name>
    <dbReference type="NCBI Taxonomy" id="1323664"/>
    <lineage>
        <taxon>Bacteria</taxon>
        <taxon>Pseudomonadati</taxon>
        <taxon>Pseudomonadota</taxon>
        <taxon>Betaproteobacteria</taxon>
        <taxon>Burkholderiales</taxon>
        <taxon>Burkholderiaceae</taxon>
        <taxon>Paraburkholderia</taxon>
    </lineage>
</organism>
<gene>
    <name evidence="5" type="ORF">K788_0001134</name>
</gene>
<evidence type="ECO:0000313" key="5">
    <source>
        <dbReference type="EMBL" id="ALL70529.1"/>
    </source>
</evidence>
<dbReference type="InterPro" id="IPR009057">
    <property type="entry name" value="Homeodomain-like_sf"/>
</dbReference>
<dbReference type="InterPro" id="IPR036271">
    <property type="entry name" value="Tet_transcr_reg_TetR-rel_C_sf"/>
</dbReference>
<dbReference type="Pfam" id="PF00440">
    <property type="entry name" value="TetR_N"/>
    <property type="match status" value="1"/>
</dbReference>
<feature type="domain" description="HTH tetR-type" evidence="4">
    <location>
        <begin position="26"/>
        <end position="86"/>
    </location>
</feature>
<evidence type="ECO:0000256" key="3">
    <source>
        <dbReference type="SAM" id="MobiDB-lite"/>
    </source>
</evidence>
<dbReference type="InterPro" id="IPR001647">
    <property type="entry name" value="HTH_TetR"/>
</dbReference>
<sequence>MKDVTAAAEPQKGRKRARGRPASGVSVGPDAILRNARRSFGKRGFEATSVREIARDSGVDAALIAHHFGSKETLWLAVVEQIAAQMAPMIDATSALRTAPLGARARVEMAVVRFIDEVFDDPDVGIFFSTAATEEGERLNVLIERLVRPYHDVMVPLFADAARQDELKVKDPELMFFMLLNAISKTVAYSHLMLAFSPLPQHEKKFKRMVLETALGMLA</sequence>
<evidence type="ECO:0000259" key="4">
    <source>
        <dbReference type="PROSITE" id="PS50977"/>
    </source>
</evidence>
<dbReference type="SUPFAM" id="SSF48498">
    <property type="entry name" value="Tetracyclin repressor-like, C-terminal domain"/>
    <property type="match status" value="1"/>
</dbReference>
<dbReference type="Proteomes" id="UP000019146">
    <property type="component" value="Plasmid unnamed"/>
</dbReference>
<dbReference type="PANTHER" id="PTHR30055">
    <property type="entry name" value="HTH-TYPE TRANSCRIPTIONAL REGULATOR RUTR"/>
    <property type="match status" value="1"/>
</dbReference>
<evidence type="ECO:0000256" key="2">
    <source>
        <dbReference type="PROSITE-ProRule" id="PRU00335"/>
    </source>
</evidence>
<dbReference type="EMBL" id="CP012748">
    <property type="protein sequence ID" value="ALL70529.1"/>
    <property type="molecule type" value="Genomic_DNA"/>
</dbReference>
<dbReference type="InterPro" id="IPR050109">
    <property type="entry name" value="HTH-type_TetR-like_transc_reg"/>
</dbReference>
<keyword evidence="5" id="KW-0614">Plasmid</keyword>
<feature type="region of interest" description="Disordered" evidence="3">
    <location>
        <begin position="1"/>
        <end position="25"/>
    </location>
</feature>
<dbReference type="PRINTS" id="PR00455">
    <property type="entry name" value="HTHTETR"/>
</dbReference>
<dbReference type="PANTHER" id="PTHR30055:SF235">
    <property type="entry name" value="TRANSCRIPTIONAL REGULATORY PROTEIN"/>
    <property type="match status" value="1"/>
</dbReference>
<geneLocation type="plasmid" evidence="6"/>
<feature type="DNA-binding region" description="H-T-H motif" evidence="2">
    <location>
        <begin position="49"/>
        <end position="68"/>
    </location>
</feature>
<dbReference type="PROSITE" id="PS50977">
    <property type="entry name" value="HTH_TETR_2"/>
    <property type="match status" value="1"/>
</dbReference>
<dbReference type="GeneID" id="69973990"/>
<evidence type="ECO:0000313" key="6">
    <source>
        <dbReference type="Proteomes" id="UP000019146"/>
    </source>
</evidence>
<dbReference type="RefSeq" id="WP_035994033.1">
    <property type="nucleotide sequence ID" value="NZ_CP012748.1"/>
</dbReference>
<evidence type="ECO:0000256" key="1">
    <source>
        <dbReference type="ARBA" id="ARBA00023125"/>
    </source>
</evidence>
<name>A0A0P0RNM9_9BURK</name>
<keyword evidence="1 2" id="KW-0238">DNA-binding</keyword>
<accession>A0A0P0RNM9</accession>
<proteinExistence type="predicted"/>
<dbReference type="KEGG" id="bcai:K788_0001134"/>
<dbReference type="GO" id="GO:0003700">
    <property type="term" value="F:DNA-binding transcription factor activity"/>
    <property type="evidence" value="ECO:0007669"/>
    <property type="project" value="TreeGrafter"/>
</dbReference>